<evidence type="ECO:0000313" key="3">
    <source>
        <dbReference type="EMBL" id="RVW53594.1"/>
    </source>
</evidence>
<keyword evidence="1" id="KW-0862">Zinc</keyword>
<evidence type="ECO:0000313" key="4">
    <source>
        <dbReference type="Proteomes" id="UP000288805"/>
    </source>
</evidence>
<dbReference type="GO" id="GO:0003676">
    <property type="term" value="F:nucleic acid binding"/>
    <property type="evidence" value="ECO:0007669"/>
    <property type="project" value="InterPro"/>
</dbReference>
<dbReference type="PANTHER" id="PTHR47592:SF27">
    <property type="entry name" value="OS08G0421700 PROTEIN"/>
    <property type="match status" value="1"/>
</dbReference>
<accession>A0A438F0Q8</accession>
<dbReference type="Pfam" id="PF22936">
    <property type="entry name" value="Pol_BBD"/>
    <property type="match status" value="1"/>
</dbReference>
<dbReference type="PROSITE" id="PS50158">
    <property type="entry name" value="ZF_CCHC"/>
    <property type="match status" value="1"/>
</dbReference>
<dbReference type="InterPro" id="IPR001878">
    <property type="entry name" value="Znf_CCHC"/>
</dbReference>
<reference evidence="3 4" key="1">
    <citation type="journal article" date="2018" name="PLoS Genet.">
        <title>Population sequencing reveals clonal diversity and ancestral inbreeding in the grapevine cultivar Chardonnay.</title>
        <authorList>
            <person name="Roach M.J."/>
            <person name="Johnson D.L."/>
            <person name="Bohlmann J."/>
            <person name="van Vuuren H.J."/>
            <person name="Jones S.J."/>
            <person name="Pretorius I.S."/>
            <person name="Schmidt S.A."/>
            <person name="Borneman A.R."/>
        </authorList>
    </citation>
    <scope>NUCLEOTIDE SEQUENCE [LARGE SCALE GENOMIC DNA]</scope>
    <source>
        <strain evidence="4">cv. Chardonnay</strain>
        <tissue evidence="3">Leaf</tissue>
    </source>
</reference>
<evidence type="ECO:0000256" key="1">
    <source>
        <dbReference type="PROSITE-ProRule" id="PRU00047"/>
    </source>
</evidence>
<keyword evidence="1" id="KW-0863">Zinc-finger</keyword>
<sequence length="420" mass="48503">MPFYLTILNLVYVLKEECPKALEHPTKETFNVIETWKHSDFLCINYIRNGLVESLHNVYSSFTTTRRMWEALEKKYKIEDVGTKKFIVVRLRIEKDNRKNDKSVGKSFMEAKAHIVEGECSKKRKLPFNNGKRKKHANNKLGKKKIKGACWVCGKSSHYAKDCWHKNDEKKPEKNGKSSQTNMVESEIFVVVILESNVVMDSKDWWIDSRATRHICSDRNSFVNFQKIESGEKLYMGNASSSMVEGKADVVLNLTSRKKLTLMDVLFVPEIRKNLVYVFLLSKKGFKLVFESDKLVLTKGGTFVGKGYMSEGLFKLNVFNDNVITSTINKSFMSSAYIVESCELWHSRKDETIDVFKTYKNEFENQKNKTLKMLKSDRGEEYESTTLSEFCALHGASSPKWTKLDQRQLIVSSLDMLKIV</sequence>
<dbReference type="Proteomes" id="UP000288805">
    <property type="component" value="Unassembled WGS sequence"/>
</dbReference>
<comment type="caution">
    <text evidence="3">The sequence shown here is derived from an EMBL/GenBank/DDBJ whole genome shotgun (WGS) entry which is preliminary data.</text>
</comment>
<dbReference type="AlphaFoldDB" id="A0A438F0Q8"/>
<dbReference type="GO" id="GO:0008270">
    <property type="term" value="F:zinc ion binding"/>
    <property type="evidence" value="ECO:0007669"/>
    <property type="project" value="UniProtKB-KW"/>
</dbReference>
<name>A0A438F0Q8_VITVI</name>
<proteinExistence type="predicted"/>
<keyword evidence="1" id="KW-0479">Metal-binding</keyword>
<dbReference type="Pfam" id="PF14223">
    <property type="entry name" value="Retrotran_gag_2"/>
    <property type="match status" value="1"/>
</dbReference>
<dbReference type="EMBL" id="QGNW01001142">
    <property type="protein sequence ID" value="RVW53594.1"/>
    <property type="molecule type" value="Genomic_DNA"/>
</dbReference>
<dbReference type="InterPro" id="IPR054722">
    <property type="entry name" value="PolX-like_BBD"/>
</dbReference>
<dbReference type="PANTHER" id="PTHR47592">
    <property type="entry name" value="PBF68 PROTEIN"/>
    <property type="match status" value="1"/>
</dbReference>
<feature type="domain" description="CCHC-type" evidence="2">
    <location>
        <begin position="150"/>
        <end position="163"/>
    </location>
</feature>
<organism evidence="3 4">
    <name type="scientific">Vitis vinifera</name>
    <name type="common">Grape</name>
    <dbReference type="NCBI Taxonomy" id="29760"/>
    <lineage>
        <taxon>Eukaryota</taxon>
        <taxon>Viridiplantae</taxon>
        <taxon>Streptophyta</taxon>
        <taxon>Embryophyta</taxon>
        <taxon>Tracheophyta</taxon>
        <taxon>Spermatophyta</taxon>
        <taxon>Magnoliopsida</taxon>
        <taxon>eudicotyledons</taxon>
        <taxon>Gunneridae</taxon>
        <taxon>Pentapetalae</taxon>
        <taxon>rosids</taxon>
        <taxon>Vitales</taxon>
        <taxon>Vitaceae</taxon>
        <taxon>Viteae</taxon>
        <taxon>Vitis</taxon>
    </lineage>
</organism>
<gene>
    <name evidence="3" type="primary">POLX_2945</name>
    <name evidence="3" type="ORF">CK203_069080</name>
</gene>
<protein>
    <submittedName>
        <fullName evidence="3">Retrovirus-related Pol polyprotein from transposon TNT 1-94</fullName>
    </submittedName>
</protein>
<evidence type="ECO:0000259" key="2">
    <source>
        <dbReference type="PROSITE" id="PS50158"/>
    </source>
</evidence>